<dbReference type="Proteomes" id="UP000002640">
    <property type="component" value="Unassembled WGS sequence"/>
</dbReference>
<accession>G5A419</accession>
<dbReference type="Gene3D" id="3.90.550.50">
    <property type="match status" value="1"/>
</dbReference>
<dbReference type="AlphaFoldDB" id="G5A419"/>
<comment type="similarity">
    <text evidence="2 10">Belongs to the glycosyltransferase 31 family.</text>
</comment>
<evidence type="ECO:0000256" key="1">
    <source>
        <dbReference type="ARBA" id="ARBA00004323"/>
    </source>
</evidence>
<dbReference type="RefSeq" id="XP_009535140.1">
    <property type="nucleotide sequence ID" value="XM_009536845.1"/>
</dbReference>
<dbReference type="InterPro" id="IPR002659">
    <property type="entry name" value="Glyco_trans_31"/>
</dbReference>
<feature type="non-terminal residue" evidence="11">
    <location>
        <position position="1"/>
    </location>
</feature>
<reference evidence="11 12" key="1">
    <citation type="journal article" date="2006" name="Science">
        <title>Phytophthora genome sequences uncover evolutionary origins and mechanisms of pathogenesis.</title>
        <authorList>
            <person name="Tyler B.M."/>
            <person name="Tripathy S."/>
            <person name="Zhang X."/>
            <person name="Dehal P."/>
            <person name="Jiang R.H."/>
            <person name="Aerts A."/>
            <person name="Arredondo F.D."/>
            <person name="Baxter L."/>
            <person name="Bensasson D."/>
            <person name="Beynon J.L."/>
            <person name="Chapman J."/>
            <person name="Damasceno C.M."/>
            <person name="Dorrance A.E."/>
            <person name="Dou D."/>
            <person name="Dickerman A.W."/>
            <person name="Dubchak I.L."/>
            <person name="Garbelotto M."/>
            <person name="Gijzen M."/>
            <person name="Gordon S.G."/>
            <person name="Govers F."/>
            <person name="Grunwald N.J."/>
            <person name="Huang W."/>
            <person name="Ivors K.L."/>
            <person name="Jones R.W."/>
            <person name="Kamoun S."/>
            <person name="Krampis K."/>
            <person name="Lamour K.H."/>
            <person name="Lee M.K."/>
            <person name="McDonald W.H."/>
            <person name="Medina M."/>
            <person name="Meijer H.J."/>
            <person name="Nordberg E.K."/>
            <person name="Maclean D.J."/>
            <person name="Ospina-Giraldo M.D."/>
            <person name="Morris P.F."/>
            <person name="Phuntumart V."/>
            <person name="Putnam N.H."/>
            <person name="Rash S."/>
            <person name="Rose J.K."/>
            <person name="Sakihama Y."/>
            <person name="Salamov A.A."/>
            <person name="Savidor A."/>
            <person name="Scheuring C.F."/>
            <person name="Smith B.M."/>
            <person name="Sobral B.W."/>
            <person name="Terry A."/>
            <person name="Torto-Alalibo T.A."/>
            <person name="Win J."/>
            <person name="Xu Z."/>
            <person name="Zhang H."/>
            <person name="Grigoriev I.V."/>
            <person name="Rokhsar D.S."/>
            <person name="Boore J.L."/>
        </authorList>
    </citation>
    <scope>NUCLEOTIDE SEQUENCE [LARGE SCALE GENOMIC DNA]</scope>
    <source>
        <strain evidence="11 12">P6497</strain>
    </source>
</reference>
<evidence type="ECO:0000256" key="7">
    <source>
        <dbReference type="ARBA" id="ARBA00022989"/>
    </source>
</evidence>
<evidence type="ECO:0000256" key="4">
    <source>
        <dbReference type="ARBA" id="ARBA00022679"/>
    </source>
</evidence>
<dbReference type="InParanoid" id="G5A419"/>
<sequence length="297" mass="33484">SDPVRGISLIYPTDGAIEMSPVVFRVQIHVQPGGEKLFSAQYANASFCVEVNAVTIFCSKVGEPGLEYHYVGKCTARVYLKRPGGDEGEVKSVSDPISFMLVDETELIARVSREIDQDHKKHRAGYRLSLVDWAHSQHRRPDRDILQRIEQDRRGMGDRTTTANETAELFLVVGVKTAVISRFPLRQAIRETWASQSSLPQGVKVIFLGCRPHAVASPSLEEAKLCRIWESIELEKQVYADLLTDELDCDDAYVRLADKSKEFLHLVATRYSNAQYAMVADDDIYLELLKELGPQER</sequence>
<dbReference type="EMBL" id="JH159159">
    <property type="protein sequence ID" value="EGZ10279.1"/>
    <property type="molecule type" value="Genomic_DNA"/>
</dbReference>
<evidence type="ECO:0000313" key="12">
    <source>
        <dbReference type="Proteomes" id="UP000002640"/>
    </source>
</evidence>
<keyword evidence="3 10" id="KW-0328">Glycosyltransferase</keyword>
<evidence type="ECO:0000313" key="11">
    <source>
        <dbReference type="EMBL" id="EGZ10279.1"/>
    </source>
</evidence>
<dbReference type="EC" id="2.4.1.-" evidence="10"/>
<keyword evidence="9" id="KW-0472">Membrane</keyword>
<name>G5A419_PHYSP</name>
<dbReference type="KEGG" id="psoj:PHYSODRAFT_388774"/>
<dbReference type="GeneID" id="20651016"/>
<dbReference type="OMA" id="ISEFRYY"/>
<dbReference type="PANTHER" id="PTHR11214:SF3">
    <property type="entry name" value="BETA-1,3-GALACTOSYLTRANSFERASE 6"/>
    <property type="match status" value="1"/>
</dbReference>
<keyword evidence="6" id="KW-0735">Signal-anchor</keyword>
<evidence type="ECO:0000256" key="6">
    <source>
        <dbReference type="ARBA" id="ARBA00022968"/>
    </source>
</evidence>
<protein>
    <recommendedName>
        <fullName evidence="10">Hexosyltransferase</fullName>
        <ecNumber evidence="10">2.4.1.-</ecNumber>
    </recommendedName>
</protein>
<dbReference type="GO" id="GO:0016758">
    <property type="term" value="F:hexosyltransferase activity"/>
    <property type="evidence" value="ECO:0007669"/>
    <property type="project" value="InterPro"/>
</dbReference>
<evidence type="ECO:0000256" key="5">
    <source>
        <dbReference type="ARBA" id="ARBA00022692"/>
    </source>
</evidence>
<evidence type="ECO:0000256" key="9">
    <source>
        <dbReference type="ARBA" id="ARBA00023136"/>
    </source>
</evidence>
<evidence type="ECO:0000256" key="2">
    <source>
        <dbReference type="ARBA" id="ARBA00008661"/>
    </source>
</evidence>
<dbReference type="GO" id="GO:0000139">
    <property type="term" value="C:Golgi membrane"/>
    <property type="evidence" value="ECO:0007669"/>
    <property type="project" value="UniProtKB-SubCell"/>
</dbReference>
<keyword evidence="7" id="KW-1133">Transmembrane helix</keyword>
<dbReference type="PANTHER" id="PTHR11214">
    <property type="entry name" value="BETA-1,3-N-ACETYLGLUCOSAMINYLTRANSFERASE"/>
    <property type="match status" value="1"/>
</dbReference>
<evidence type="ECO:0000256" key="8">
    <source>
        <dbReference type="ARBA" id="ARBA00023034"/>
    </source>
</evidence>
<keyword evidence="5" id="KW-0812">Transmembrane</keyword>
<evidence type="ECO:0000256" key="10">
    <source>
        <dbReference type="RuleBase" id="RU363063"/>
    </source>
</evidence>
<comment type="subcellular location">
    <subcellularLocation>
        <location evidence="1 10">Golgi apparatus membrane</location>
        <topology evidence="1 10">Single-pass type II membrane protein</topology>
    </subcellularLocation>
</comment>
<evidence type="ECO:0000256" key="3">
    <source>
        <dbReference type="ARBA" id="ARBA00022676"/>
    </source>
</evidence>
<proteinExistence type="inferred from homology"/>
<organism evidence="11 12">
    <name type="scientific">Phytophthora sojae (strain P6497)</name>
    <name type="common">Soybean stem and root rot agent</name>
    <name type="synonym">Phytophthora megasperma f. sp. glycines</name>
    <dbReference type="NCBI Taxonomy" id="1094619"/>
    <lineage>
        <taxon>Eukaryota</taxon>
        <taxon>Sar</taxon>
        <taxon>Stramenopiles</taxon>
        <taxon>Oomycota</taxon>
        <taxon>Peronosporomycetes</taxon>
        <taxon>Peronosporales</taxon>
        <taxon>Peronosporaceae</taxon>
        <taxon>Phytophthora</taxon>
    </lineage>
</organism>
<keyword evidence="4" id="KW-0808">Transferase</keyword>
<keyword evidence="12" id="KW-1185">Reference proteome</keyword>
<keyword evidence="8 10" id="KW-0333">Golgi apparatus</keyword>
<gene>
    <name evidence="11" type="ORF">PHYSODRAFT_388774</name>
</gene>
<dbReference type="Pfam" id="PF01762">
    <property type="entry name" value="Galactosyl_T"/>
    <property type="match status" value="1"/>
</dbReference>
<feature type="non-terminal residue" evidence="11">
    <location>
        <position position="297"/>
    </location>
</feature>